<accession>A0A6N3FSF0</accession>
<protein>
    <submittedName>
        <fullName evidence="5">Putative oxidoreductase UxuB</fullName>
        <ecNumber evidence="5">1.-.-.-</ecNumber>
    </submittedName>
</protein>
<dbReference type="SMART" id="SM00822">
    <property type="entry name" value="PKS_KR"/>
    <property type="match status" value="1"/>
</dbReference>
<dbReference type="EC" id="1.-.-.-" evidence="5"/>
<dbReference type="GeneID" id="93557298"/>
<keyword evidence="2 5" id="KW-0560">Oxidoreductase</keyword>
<dbReference type="InterPro" id="IPR002347">
    <property type="entry name" value="SDR_fam"/>
</dbReference>
<dbReference type="GO" id="GO:0016616">
    <property type="term" value="F:oxidoreductase activity, acting on the CH-OH group of donors, NAD or NADP as acceptor"/>
    <property type="evidence" value="ECO:0007669"/>
    <property type="project" value="UniProtKB-ARBA"/>
</dbReference>
<dbReference type="GO" id="GO:0005975">
    <property type="term" value="P:carbohydrate metabolic process"/>
    <property type="evidence" value="ECO:0007669"/>
    <property type="project" value="UniProtKB-ARBA"/>
</dbReference>
<name>A0A6N3FSF0_9BACT</name>
<feature type="domain" description="Ketoreductase" evidence="4">
    <location>
        <begin position="10"/>
        <end position="199"/>
    </location>
</feature>
<dbReference type="NCBIfam" id="NF006132">
    <property type="entry name" value="PRK08277.1"/>
    <property type="match status" value="1"/>
</dbReference>
<dbReference type="InterPro" id="IPR020904">
    <property type="entry name" value="Sc_DH/Rdtase_CS"/>
</dbReference>
<evidence type="ECO:0000313" key="5">
    <source>
        <dbReference type="EMBL" id="VYU54766.1"/>
    </source>
</evidence>
<dbReference type="InterPro" id="IPR057326">
    <property type="entry name" value="KR_dom"/>
</dbReference>
<organism evidence="5">
    <name type="scientific">Paraprevotella clara</name>
    <dbReference type="NCBI Taxonomy" id="454154"/>
    <lineage>
        <taxon>Bacteria</taxon>
        <taxon>Pseudomonadati</taxon>
        <taxon>Bacteroidota</taxon>
        <taxon>Bacteroidia</taxon>
        <taxon>Bacteroidales</taxon>
        <taxon>Prevotellaceae</taxon>
        <taxon>Paraprevotella</taxon>
    </lineage>
</organism>
<dbReference type="PRINTS" id="PR00080">
    <property type="entry name" value="SDRFAMILY"/>
</dbReference>
<comment type="similarity">
    <text evidence="1 3">Belongs to the short-chain dehydrogenases/reductases (SDR) family.</text>
</comment>
<dbReference type="Gene3D" id="3.40.50.720">
    <property type="entry name" value="NAD(P)-binding Rossmann-like Domain"/>
    <property type="match status" value="1"/>
</dbReference>
<dbReference type="PRINTS" id="PR00081">
    <property type="entry name" value="GDHRDH"/>
</dbReference>
<proteinExistence type="inferred from homology"/>
<dbReference type="EMBL" id="CACRUT010000023">
    <property type="protein sequence ID" value="VYU54766.1"/>
    <property type="molecule type" value="Genomic_DNA"/>
</dbReference>
<dbReference type="AlphaFoldDB" id="A0A6N3FSF0"/>
<evidence type="ECO:0000259" key="4">
    <source>
        <dbReference type="SMART" id="SM00822"/>
    </source>
</evidence>
<gene>
    <name evidence="5" type="primary">uxuB</name>
    <name evidence="5" type="ORF">PCLFYP37_00188</name>
</gene>
<reference evidence="5" key="1">
    <citation type="submission" date="2019-11" db="EMBL/GenBank/DDBJ databases">
        <authorList>
            <person name="Feng L."/>
        </authorList>
    </citation>
    <scope>NUCLEOTIDE SEQUENCE</scope>
    <source>
        <strain evidence="5">PclaraLFYP37</strain>
    </source>
</reference>
<dbReference type="Pfam" id="PF00106">
    <property type="entry name" value="adh_short"/>
    <property type="match status" value="1"/>
</dbReference>
<dbReference type="PANTHER" id="PTHR42760">
    <property type="entry name" value="SHORT-CHAIN DEHYDROGENASES/REDUCTASES FAMILY MEMBER"/>
    <property type="match status" value="1"/>
</dbReference>
<evidence type="ECO:0000256" key="1">
    <source>
        <dbReference type="ARBA" id="ARBA00006484"/>
    </source>
</evidence>
<dbReference type="PROSITE" id="PS00061">
    <property type="entry name" value="ADH_SHORT"/>
    <property type="match status" value="1"/>
</dbReference>
<dbReference type="RefSeq" id="WP_008619906.1">
    <property type="nucleotide sequence ID" value="NZ_CABMOJ010000022.1"/>
</dbReference>
<dbReference type="InterPro" id="IPR036291">
    <property type="entry name" value="NAD(P)-bd_dom_sf"/>
</dbReference>
<dbReference type="PANTHER" id="PTHR42760:SF115">
    <property type="entry name" value="3-OXOACYL-[ACYL-CARRIER-PROTEIN] REDUCTASE FABG"/>
    <property type="match status" value="1"/>
</dbReference>
<dbReference type="FunFam" id="3.40.50.720:FF:000240">
    <property type="entry name" value="SDR family oxidoreductase"/>
    <property type="match status" value="1"/>
</dbReference>
<evidence type="ECO:0000256" key="2">
    <source>
        <dbReference type="ARBA" id="ARBA00023002"/>
    </source>
</evidence>
<sequence>MKNLFDIQGQVVVITGGTGVLGREIGEYLALQGAKVVLMGRNEETGKQIVGGIRGKGGEAMFLRTDVMNPAVVEQNLQDVLSAYGRVDALLNAAGGNMPGATIAPTGTFFDLKVEEFERVLNVNLTGTVIPTQIFLRPMVEAGKGAIVNFSSMAAFRPMTRVCGYAAAKAGISNFTAFLANEVATKFTSDIRVNAIAPGFFLTNQNRALLTNPDGSLTPRGEDVIRQTPFKRFGRPEELCGTIHYLISEASAFVTGTVAVVDGGFNAFAM</sequence>
<evidence type="ECO:0000256" key="3">
    <source>
        <dbReference type="RuleBase" id="RU000363"/>
    </source>
</evidence>
<dbReference type="SUPFAM" id="SSF51735">
    <property type="entry name" value="NAD(P)-binding Rossmann-fold domains"/>
    <property type="match status" value="1"/>
</dbReference>